<organism evidence="1 2">
    <name type="scientific">Cuscuta campestris</name>
    <dbReference type="NCBI Taxonomy" id="132261"/>
    <lineage>
        <taxon>Eukaryota</taxon>
        <taxon>Viridiplantae</taxon>
        <taxon>Streptophyta</taxon>
        <taxon>Embryophyta</taxon>
        <taxon>Tracheophyta</taxon>
        <taxon>Spermatophyta</taxon>
        <taxon>Magnoliopsida</taxon>
        <taxon>eudicotyledons</taxon>
        <taxon>Gunneridae</taxon>
        <taxon>Pentapetalae</taxon>
        <taxon>asterids</taxon>
        <taxon>lamiids</taxon>
        <taxon>Solanales</taxon>
        <taxon>Convolvulaceae</taxon>
        <taxon>Cuscuteae</taxon>
        <taxon>Cuscuta</taxon>
        <taxon>Cuscuta subgen. Grammica</taxon>
        <taxon>Cuscuta sect. Cleistogrammica</taxon>
    </lineage>
</organism>
<keyword evidence="2" id="KW-1185">Reference proteome</keyword>
<proteinExistence type="predicted"/>
<dbReference type="Proteomes" id="UP000595140">
    <property type="component" value="Unassembled WGS sequence"/>
</dbReference>
<dbReference type="EMBL" id="OOIL02000248">
    <property type="protein sequence ID" value="VFQ62915.1"/>
    <property type="molecule type" value="Genomic_DNA"/>
</dbReference>
<reference evidence="1 2" key="1">
    <citation type="submission" date="2018-04" db="EMBL/GenBank/DDBJ databases">
        <authorList>
            <person name="Vogel A."/>
        </authorList>
    </citation>
    <scope>NUCLEOTIDE SEQUENCE [LARGE SCALE GENOMIC DNA]</scope>
</reference>
<evidence type="ECO:0000313" key="1">
    <source>
        <dbReference type="EMBL" id="VFQ62915.1"/>
    </source>
</evidence>
<evidence type="ECO:0000313" key="2">
    <source>
        <dbReference type="Proteomes" id="UP000595140"/>
    </source>
</evidence>
<gene>
    <name evidence="1" type="ORF">CCAM_LOCUS4691</name>
</gene>
<protein>
    <submittedName>
        <fullName evidence="1">Uncharacterized protein</fullName>
    </submittedName>
</protein>
<dbReference type="AlphaFoldDB" id="A0A484KEM6"/>
<name>A0A484KEM6_9ASTE</name>
<sequence>MNFFFNKLLILSQVFTGALFSRLLLVDRLDHQVEAYFRNFNATILTFFSSGTSLKSKTRSTVSSHSRKSSGSFFSSKVGYSPCSIILSLVSWETCLAKYSTWALRAALEARSSSLDRLLEVFDMMIEMLGEGGMNVGRAEVEGQGVGWIEYDLGKDTGLMGSTTTIALGITLKQLPFMVISRPSSFWNRWAGFWWGYDHGIRWRGYGFVGVLSAGSEGGSGGVLGSLWRGYRHEFRKVLRQGFGVNLESIQGRKKIVCEDFWGRGAKRVFGSLWAVARDGI</sequence>
<accession>A0A484KEM6</accession>